<organism evidence="2 3">
    <name type="scientific">Paraburkholderia unamae</name>
    <dbReference type="NCBI Taxonomy" id="219649"/>
    <lineage>
        <taxon>Bacteria</taxon>
        <taxon>Pseudomonadati</taxon>
        <taxon>Pseudomonadota</taxon>
        <taxon>Betaproteobacteria</taxon>
        <taxon>Burkholderiales</taxon>
        <taxon>Burkholderiaceae</taxon>
        <taxon>Paraburkholderia</taxon>
    </lineage>
</organism>
<feature type="region of interest" description="Disordered" evidence="1">
    <location>
        <begin position="159"/>
        <end position="208"/>
    </location>
</feature>
<feature type="compositionally biased region" description="Basic and acidic residues" evidence="1">
    <location>
        <begin position="189"/>
        <end position="199"/>
    </location>
</feature>
<evidence type="ECO:0000313" key="3">
    <source>
        <dbReference type="Proteomes" id="UP000245712"/>
    </source>
</evidence>
<keyword evidence="3" id="KW-1185">Reference proteome</keyword>
<dbReference type="EMBL" id="QEOB01000015">
    <property type="protein sequence ID" value="PVX77209.1"/>
    <property type="molecule type" value="Genomic_DNA"/>
</dbReference>
<protein>
    <submittedName>
        <fullName evidence="2">Uncharacterized protein</fullName>
    </submittedName>
</protein>
<reference evidence="2 3" key="1">
    <citation type="submission" date="2018-05" db="EMBL/GenBank/DDBJ databases">
        <title>Genomic Encyclopedia of Type Strains, Phase IV (KMG-V): Genome sequencing to study the core and pangenomes of soil and plant-associated prokaryotes.</title>
        <authorList>
            <person name="Whitman W."/>
        </authorList>
    </citation>
    <scope>NUCLEOTIDE SEQUENCE [LARGE SCALE GENOMIC DNA]</scope>
    <source>
        <strain evidence="2 3">SCZa-39</strain>
    </source>
</reference>
<feature type="compositionally biased region" description="Acidic residues" evidence="1">
    <location>
        <begin position="170"/>
        <end position="179"/>
    </location>
</feature>
<gene>
    <name evidence="2" type="ORF">C7402_115268</name>
</gene>
<evidence type="ECO:0000313" key="2">
    <source>
        <dbReference type="EMBL" id="PVX77209.1"/>
    </source>
</evidence>
<comment type="caution">
    <text evidence="2">The sequence shown here is derived from an EMBL/GenBank/DDBJ whole genome shotgun (WGS) entry which is preliminary data.</text>
</comment>
<name>A0ABX5KIG8_9BURK</name>
<dbReference type="Proteomes" id="UP000245712">
    <property type="component" value="Unassembled WGS sequence"/>
</dbReference>
<proteinExistence type="predicted"/>
<dbReference type="RefSeq" id="WP_116613133.1">
    <property type="nucleotide sequence ID" value="NZ_QEOB01000015.1"/>
</dbReference>
<sequence length="208" mass="23257">MFSLADQLTKIVSTTPVSEKHGKDRVSALSIGLYVVLPSAALDHFDTALRPSIWRKPMPKPGDLPLESDELTELRFPFMRDYAWSRKYEGYLLRVHIGATGSEDVLLGECGIKDIRFVAQEGGSVGIGFKVTAHPKDEHDLGKICTRLQQEVIVTLTPPDKPVDLFSGQQEEESDDERDPFEGSDLAEDETRIEPTPEKKRGRRAVTH</sequence>
<accession>A0ABX5KIG8</accession>
<evidence type="ECO:0000256" key="1">
    <source>
        <dbReference type="SAM" id="MobiDB-lite"/>
    </source>
</evidence>